<dbReference type="PRINTS" id="PR00081">
    <property type="entry name" value="GDHRDH"/>
</dbReference>
<dbReference type="PANTHER" id="PTHR24320:SF33">
    <property type="entry name" value="OXIDOREDUCTASE BLI-4, MITOCHONDRIAL-RELATED"/>
    <property type="match status" value="1"/>
</dbReference>
<dbReference type="PANTHER" id="PTHR24320">
    <property type="entry name" value="RETINOL DEHYDROGENASE"/>
    <property type="match status" value="1"/>
</dbReference>
<dbReference type="AlphaFoldDB" id="A0AAV9JLK3"/>
<evidence type="ECO:0008006" key="5">
    <source>
        <dbReference type="Google" id="ProtNLM"/>
    </source>
</evidence>
<proteinExistence type="inferred from homology"/>
<dbReference type="Pfam" id="PF00106">
    <property type="entry name" value="adh_short"/>
    <property type="match status" value="1"/>
</dbReference>
<keyword evidence="2" id="KW-0560">Oxidoreductase</keyword>
<dbReference type="EMBL" id="JAVFHQ010000018">
    <property type="protein sequence ID" value="KAK4545764.1"/>
    <property type="molecule type" value="Genomic_DNA"/>
</dbReference>
<keyword evidence="4" id="KW-1185">Reference proteome</keyword>
<sequence length="347" mass="37698">MESIIKGVQTALSENLGGSAQAAAPAGTQFALNDVPDQTGRVAVVTGGSEGIGFGATHTLLSKNISKLFILSLSKEVVDGALKAVAEELGQEKADRMKWIQCDLTDWHRVVEVSREIRNSTDRLDILINNAGRGIMTYQLTDYGVDRHMALNHMGHVVLTSHLLPLLKQTASKGNKVRIVNTASNAHESSPKDTKFDSIDDLNQDLGPMGQYGRSKLAAILYSKYLARHLTAEHPNIVANAIHPGVVATKQSKQDIHEPYPLAGYVISSGLNPFKKDQFEGALSTLYASTVTENSGEYICPPTALEQGSDLANNAELGEQLMRLTREIITEKTKKDSVDKGCPMRDY</sequence>
<evidence type="ECO:0000256" key="2">
    <source>
        <dbReference type="ARBA" id="ARBA00023002"/>
    </source>
</evidence>
<dbReference type="InterPro" id="IPR002347">
    <property type="entry name" value="SDR_fam"/>
</dbReference>
<dbReference type="SUPFAM" id="SSF51735">
    <property type="entry name" value="NAD(P)-binding Rossmann-fold domains"/>
    <property type="match status" value="1"/>
</dbReference>
<comment type="similarity">
    <text evidence="1">Belongs to the short-chain dehydrogenases/reductases (SDR) family.</text>
</comment>
<dbReference type="InterPro" id="IPR036291">
    <property type="entry name" value="NAD(P)-bd_dom_sf"/>
</dbReference>
<evidence type="ECO:0000313" key="4">
    <source>
        <dbReference type="Proteomes" id="UP001324427"/>
    </source>
</evidence>
<evidence type="ECO:0000256" key="1">
    <source>
        <dbReference type="ARBA" id="ARBA00006484"/>
    </source>
</evidence>
<protein>
    <recommendedName>
        <fullName evidence="5">Retinol dehydrogenase 12</fullName>
    </recommendedName>
</protein>
<gene>
    <name evidence="3" type="ORF">LTR36_002718</name>
</gene>
<dbReference type="Gene3D" id="3.40.50.720">
    <property type="entry name" value="NAD(P)-binding Rossmann-like Domain"/>
    <property type="match status" value="1"/>
</dbReference>
<comment type="caution">
    <text evidence="3">The sequence shown here is derived from an EMBL/GenBank/DDBJ whole genome shotgun (WGS) entry which is preliminary data.</text>
</comment>
<reference evidence="3 4" key="1">
    <citation type="submission" date="2021-11" db="EMBL/GenBank/DDBJ databases">
        <title>Black yeast isolated from Biological Soil Crust.</title>
        <authorList>
            <person name="Kurbessoian T."/>
        </authorList>
    </citation>
    <scope>NUCLEOTIDE SEQUENCE [LARGE SCALE GENOMIC DNA]</scope>
    <source>
        <strain evidence="3 4">CCFEE 5522</strain>
    </source>
</reference>
<accession>A0AAV9JLK3</accession>
<organism evidence="3 4">
    <name type="scientific">Oleoguttula mirabilis</name>
    <dbReference type="NCBI Taxonomy" id="1507867"/>
    <lineage>
        <taxon>Eukaryota</taxon>
        <taxon>Fungi</taxon>
        <taxon>Dikarya</taxon>
        <taxon>Ascomycota</taxon>
        <taxon>Pezizomycotina</taxon>
        <taxon>Dothideomycetes</taxon>
        <taxon>Dothideomycetidae</taxon>
        <taxon>Mycosphaerellales</taxon>
        <taxon>Teratosphaeriaceae</taxon>
        <taxon>Oleoguttula</taxon>
    </lineage>
</organism>
<dbReference type="GO" id="GO:0016491">
    <property type="term" value="F:oxidoreductase activity"/>
    <property type="evidence" value="ECO:0007669"/>
    <property type="project" value="UniProtKB-KW"/>
</dbReference>
<evidence type="ECO:0000313" key="3">
    <source>
        <dbReference type="EMBL" id="KAK4545764.1"/>
    </source>
</evidence>
<dbReference type="Proteomes" id="UP001324427">
    <property type="component" value="Unassembled WGS sequence"/>
</dbReference>
<name>A0AAV9JLK3_9PEZI</name>